<dbReference type="InterPro" id="IPR036388">
    <property type="entry name" value="WH-like_DNA-bd_sf"/>
</dbReference>
<dbReference type="AlphaFoldDB" id="A0AAV8TDS7"/>
<evidence type="ECO:0000259" key="6">
    <source>
        <dbReference type="Pfam" id="PF00891"/>
    </source>
</evidence>
<dbReference type="PROSITE" id="PS51683">
    <property type="entry name" value="SAM_OMT_II"/>
    <property type="match status" value="1"/>
</dbReference>
<dbReference type="InterPro" id="IPR012967">
    <property type="entry name" value="COMT_dimerisation"/>
</dbReference>
<comment type="caution">
    <text evidence="8">The sequence shown here is derived from an EMBL/GenBank/DDBJ whole genome shotgun (WGS) entry which is preliminary data.</text>
</comment>
<dbReference type="Gene3D" id="3.40.50.150">
    <property type="entry name" value="Vaccinia Virus protein VP39"/>
    <property type="match status" value="1"/>
</dbReference>
<gene>
    <name evidence="8" type="ORF">K2173_010494</name>
</gene>
<name>A0AAV8TDS7_9ROSI</name>
<dbReference type="SUPFAM" id="SSF46785">
    <property type="entry name" value="Winged helix' DNA-binding domain"/>
    <property type="match status" value="1"/>
</dbReference>
<evidence type="ECO:0000259" key="7">
    <source>
        <dbReference type="Pfam" id="PF08100"/>
    </source>
</evidence>
<dbReference type="InterPro" id="IPR036390">
    <property type="entry name" value="WH_DNA-bd_sf"/>
</dbReference>
<keyword evidence="1" id="KW-0489">Methyltransferase</keyword>
<evidence type="ECO:0000256" key="4">
    <source>
        <dbReference type="ARBA" id="ARBA00038277"/>
    </source>
</evidence>
<dbReference type="InterPro" id="IPR016461">
    <property type="entry name" value="COMT-like"/>
</dbReference>
<sequence length="357" mass="39683">MAEAKNELLYKVEEAEEEAAAVEVWKYIFGFSNIAAVKCAIELGIADSIQNHQGPNPITLSELASNLKCSPTSLHRIMRFLVHFRIFKEQPTTGDTIGYVQTPLSRRLLTGEENSMASFILFENSPVILSVWHGLSASVRADGNPPFEAAHGQDLWKFAAENPGHSKLFDESMACSARMAVPAIIEGCSETFHGLKTLVDVGGGNGTALHMLIKAYPWIHGINFDLPHVVSEATERDGLSHTGGDMFHSVPKADAAFLMRVLHDWNDEECIQILKNCKEAIPKDIGKVIIVEAVIGEDRNDKLEYVRLMLDIVMMTHTSSGKERTSKEWEFVLREAGFSRHIIKPIRAVQFIIEAFP</sequence>
<dbReference type="Gene3D" id="1.10.10.10">
    <property type="entry name" value="Winged helix-like DNA-binding domain superfamily/Winged helix DNA-binding domain"/>
    <property type="match status" value="1"/>
</dbReference>
<keyword evidence="9" id="KW-1185">Reference proteome</keyword>
<dbReference type="GO" id="GO:0008171">
    <property type="term" value="F:O-methyltransferase activity"/>
    <property type="evidence" value="ECO:0007669"/>
    <property type="project" value="InterPro"/>
</dbReference>
<feature type="domain" description="O-methyltransferase C-terminal" evidence="6">
    <location>
        <begin position="132"/>
        <end position="339"/>
    </location>
</feature>
<dbReference type="Pfam" id="PF00891">
    <property type="entry name" value="Methyltransf_2"/>
    <property type="match status" value="1"/>
</dbReference>
<feature type="active site" description="Proton acceptor" evidence="5">
    <location>
        <position position="263"/>
    </location>
</feature>
<dbReference type="Proteomes" id="UP001159364">
    <property type="component" value="Linkage Group LG05"/>
</dbReference>
<keyword evidence="3" id="KW-0949">S-adenosyl-L-methionine</keyword>
<feature type="domain" description="O-methyltransferase dimerisation" evidence="7">
    <location>
        <begin position="25"/>
        <end position="110"/>
    </location>
</feature>
<dbReference type="GO" id="GO:0032259">
    <property type="term" value="P:methylation"/>
    <property type="evidence" value="ECO:0007669"/>
    <property type="project" value="UniProtKB-KW"/>
</dbReference>
<evidence type="ECO:0000256" key="5">
    <source>
        <dbReference type="PIRSR" id="PIRSR005739-1"/>
    </source>
</evidence>
<dbReference type="PANTHER" id="PTHR11746">
    <property type="entry name" value="O-METHYLTRANSFERASE"/>
    <property type="match status" value="1"/>
</dbReference>
<dbReference type="Pfam" id="PF08100">
    <property type="entry name" value="Dimerisation"/>
    <property type="match status" value="1"/>
</dbReference>
<organism evidence="8 9">
    <name type="scientific">Erythroxylum novogranatense</name>
    <dbReference type="NCBI Taxonomy" id="1862640"/>
    <lineage>
        <taxon>Eukaryota</taxon>
        <taxon>Viridiplantae</taxon>
        <taxon>Streptophyta</taxon>
        <taxon>Embryophyta</taxon>
        <taxon>Tracheophyta</taxon>
        <taxon>Spermatophyta</taxon>
        <taxon>Magnoliopsida</taxon>
        <taxon>eudicotyledons</taxon>
        <taxon>Gunneridae</taxon>
        <taxon>Pentapetalae</taxon>
        <taxon>rosids</taxon>
        <taxon>fabids</taxon>
        <taxon>Malpighiales</taxon>
        <taxon>Erythroxylaceae</taxon>
        <taxon>Erythroxylum</taxon>
    </lineage>
</organism>
<proteinExistence type="inferred from homology"/>
<dbReference type="GO" id="GO:0046983">
    <property type="term" value="F:protein dimerization activity"/>
    <property type="evidence" value="ECO:0007669"/>
    <property type="project" value="InterPro"/>
</dbReference>
<dbReference type="PIRSF" id="PIRSF005739">
    <property type="entry name" value="O-mtase"/>
    <property type="match status" value="1"/>
</dbReference>
<accession>A0AAV8TDS7</accession>
<dbReference type="InterPro" id="IPR001077">
    <property type="entry name" value="COMT_C"/>
</dbReference>
<dbReference type="InterPro" id="IPR029063">
    <property type="entry name" value="SAM-dependent_MTases_sf"/>
</dbReference>
<keyword evidence="2" id="KW-0808">Transferase</keyword>
<dbReference type="EMBL" id="JAIWQS010000005">
    <property type="protein sequence ID" value="KAJ8765022.1"/>
    <property type="molecule type" value="Genomic_DNA"/>
</dbReference>
<protein>
    <submittedName>
        <fullName evidence="8">Uncharacterized protein</fullName>
    </submittedName>
</protein>
<reference evidence="8 9" key="1">
    <citation type="submission" date="2021-09" db="EMBL/GenBank/DDBJ databases">
        <title>Genomic insights and catalytic innovation underlie evolution of tropane alkaloids biosynthesis.</title>
        <authorList>
            <person name="Wang Y.-J."/>
            <person name="Tian T."/>
            <person name="Huang J.-P."/>
            <person name="Huang S.-X."/>
        </authorList>
    </citation>
    <scope>NUCLEOTIDE SEQUENCE [LARGE SCALE GENOMIC DNA]</scope>
    <source>
        <strain evidence="8">KIB-2018</strain>
        <tissue evidence="8">Leaf</tissue>
    </source>
</reference>
<dbReference type="FunFam" id="1.10.10.10:FF:000836">
    <property type="entry name" value="O-methyltransferase family protein"/>
    <property type="match status" value="1"/>
</dbReference>
<comment type="similarity">
    <text evidence="4">Belongs to the class I-like SAM-binding methyltransferase superfamily. Cation-independent O-methyltransferase family.</text>
</comment>
<evidence type="ECO:0000256" key="2">
    <source>
        <dbReference type="ARBA" id="ARBA00022679"/>
    </source>
</evidence>
<evidence type="ECO:0000256" key="1">
    <source>
        <dbReference type="ARBA" id="ARBA00022603"/>
    </source>
</evidence>
<evidence type="ECO:0000256" key="3">
    <source>
        <dbReference type="ARBA" id="ARBA00022691"/>
    </source>
</evidence>
<evidence type="ECO:0000313" key="8">
    <source>
        <dbReference type="EMBL" id="KAJ8765022.1"/>
    </source>
</evidence>
<dbReference type="FunFam" id="3.40.50.150:FF:000294">
    <property type="entry name" value="O-methyltransferase family protein"/>
    <property type="match status" value="1"/>
</dbReference>
<evidence type="ECO:0000313" key="9">
    <source>
        <dbReference type="Proteomes" id="UP001159364"/>
    </source>
</evidence>
<dbReference type="SUPFAM" id="SSF53335">
    <property type="entry name" value="S-adenosyl-L-methionine-dependent methyltransferases"/>
    <property type="match status" value="1"/>
</dbReference>